<reference evidence="1 2" key="1">
    <citation type="submission" date="2017-08" db="EMBL/GenBank/DDBJ databases">
        <title>Genome sequence of Streptomyces albireticuli NRRL B-1670.</title>
        <authorList>
            <person name="Graham D.E."/>
            <person name="Mahan K.M."/>
            <person name="Klingeman D.M."/>
            <person name="Hettich R.L."/>
            <person name="Parry R.J."/>
            <person name="Spain J.C."/>
        </authorList>
    </citation>
    <scope>NUCLEOTIDE SEQUENCE [LARGE SCALE GENOMIC DNA]</scope>
    <source>
        <strain evidence="1 2">NRRL B-1670</strain>
    </source>
</reference>
<keyword evidence="2" id="KW-1185">Reference proteome</keyword>
<name>A0A2A2D5H3_9ACTN</name>
<dbReference type="Proteomes" id="UP000218944">
    <property type="component" value="Unassembled WGS sequence"/>
</dbReference>
<dbReference type="AlphaFoldDB" id="A0A2A2D5H3"/>
<sequence>MPVTRIIAEHGRTIASITGQPVATDLASFVEQVQDAVQIMDLGLAGHFRDDAESLGSAATYLVDAVGFDDDAPARAFLLGRASQHLADIDAADYL</sequence>
<evidence type="ECO:0000313" key="1">
    <source>
        <dbReference type="EMBL" id="PAU46562.1"/>
    </source>
</evidence>
<gene>
    <name evidence="1" type="ORF">CK936_23500</name>
</gene>
<proteinExistence type="predicted"/>
<dbReference type="EMBL" id="NSJV01000446">
    <property type="protein sequence ID" value="PAU46562.1"/>
    <property type="molecule type" value="Genomic_DNA"/>
</dbReference>
<protein>
    <submittedName>
        <fullName evidence="1">Uncharacterized protein</fullName>
    </submittedName>
</protein>
<evidence type="ECO:0000313" key="2">
    <source>
        <dbReference type="Proteomes" id="UP000218944"/>
    </source>
</evidence>
<comment type="caution">
    <text evidence="1">The sequence shown here is derived from an EMBL/GenBank/DDBJ whole genome shotgun (WGS) entry which is preliminary data.</text>
</comment>
<organism evidence="1 2">
    <name type="scientific">Streptomyces albireticuli</name>
    <dbReference type="NCBI Taxonomy" id="1940"/>
    <lineage>
        <taxon>Bacteria</taxon>
        <taxon>Bacillati</taxon>
        <taxon>Actinomycetota</taxon>
        <taxon>Actinomycetes</taxon>
        <taxon>Kitasatosporales</taxon>
        <taxon>Streptomycetaceae</taxon>
        <taxon>Streptomyces</taxon>
    </lineage>
</organism>
<accession>A0A2A2D5H3</accession>